<keyword evidence="2" id="KW-1185">Reference proteome</keyword>
<name>A0ABX1MQI9_9RHOO</name>
<reference evidence="1 2" key="1">
    <citation type="submission" date="2019-12" db="EMBL/GenBank/DDBJ databases">
        <title>Comparative genomics gives insights into the taxonomy of the Azoarcus-Aromatoleum group and reveals separate origins of nif in the plant-associated Azoarcus and non-plant-associated Aromatoleum sub-groups.</title>
        <authorList>
            <person name="Lafos M."/>
            <person name="Maluk M."/>
            <person name="Batista M."/>
            <person name="Junghare M."/>
            <person name="Carmona M."/>
            <person name="Faoro H."/>
            <person name="Cruz L.M."/>
            <person name="Battistoni F."/>
            <person name="De Souza E."/>
            <person name="Pedrosa F."/>
            <person name="Chen W.-M."/>
            <person name="Poole P.S."/>
            <person name="Dixon R.A."/>
            <person name="James E.K."/>
        </authorList>
    </citation>
    <scope>NUCLEOTIDE SEQUENCE [LARGE SCALE GENOMIC DNA]</scope>
    <source>
        <strain evidence="1 2">ToN1</strain>
    </source>
</reference>
<evidence type="ECO:0000313" key="1">
    <source>
        <dbReference type="EMBL" id="NMF90227.1"/>
    </source>
</evidence>
<sequence>MLMLALDIRRLAEVIAVWDSWEETYSSNMSLFRDVAMNDLLDVLGRMKALIGEWPLHESFRASSDNQLTLDLLQAIPPKRFKKKHGGVGEVTNEQIRRTAPPDLQLIFFTTSKVLHADEYGVYAHCTNDSLAWTALVMAGDLACSIYRSRCQNI</sequence>
<accession>A0ABX1MQI9</accession>
<protein>
    <submittedName>
        <fullName evidence="1">Uncharacterized protein</fullName>
    </submittedName>
</protein>
<dbReference type="Proteomes" id="UP000652074">
    <property type="component" value="Unassembled WGS sequence"/>
</dbReference>
<gene>
    <name evidence="1" type="ORF">GPA26_17295</name>
</gene>
<organism evidence="1 2">
    <name type="scientific">Aromatoleum petrolei</name>
    <dbReference type="NCBI Taxonomy" id="76116"/>
    <lineage>
        <taxon>Bacteria</taxon>
        <taxon>Pseudomonadati</taxon>
        <taxon>Pseudomonadota</taxon>
        <taxon>Betaproteobacteria</taxon>
        <taxon>Rhodocyclales</taxon>
        <taxon>Rhodocyclaceae</taxon>
        <taxon>Aromatoleum</taxon>
    </lineage>
</organism>
<evidence type="ECO:0000313" key="2">
    <source>
        <dbReference type="Proteomes" id="UP000652074"/>
    </source>
</evidence>
<dbReference type="EMBL" id="WTVR01000037">
    <property type="protein sequence ID" value="NMF90227.1"/>
    <property type="molecule type" value="Genomic_DNA"/>
</dbReference>
<dbReference type="RefSeq" id="WP_169207575.1">
    <property type="nucleotide sequence ID" value="NZ_CP059560.1"/>
</dbReference>
<proteinExistence type="predicted"/>
<comment type="caution">
    <text evidence="1">The sequence shown here is derived from an EMBL/GenBank/DDBJ whole genome shotgun (WGS) entry which is preliminary data.</text>
</comment>